<dbReference type="OrthoDB" id="894263at2"/>
<name>I1YJU6_METFJ</name>
<dbReference type="Proteomes" id="UP000009145">
    <property type="component" value="Chromosome"/>
</dbReference>
<protein>
    <submittedName>
        <fullName evidence="1">Uncharacterized protein</fullName>
    </submittedName>
</protein>
<sequence precursor="true">MAIKQFMVMLGAICCTSCATYTLMKSDRYYQQADIPADAMPQPGQCRLWYNNRPVSEQPPARDCADFLDKIPKEARLIRG</sequence>
<evidence type="ECO:0000313" key="1">
    <source>
        <dbReference type="EMBL" id="AFJ03189.1"/>
    </source>
</evidence>
<dbReference type="RefSeq" id="WP_014704608.1">
    <property type="nucleotide sequence ID" value="NC_017856.1"/>
</dbReference>
<gene>
    <name evidence="1" type="ordered locus">Q7C_2050</name>
</gene>
<dbReference type="PATRIC" id="fig|754477.3.peg.2018"/>
<dbReference type="KEGG" id="mec:Q7C_2050"/>
<keyword evidence="2" id="KW-1185">Reference proteome</keyword>
<evidence type="ECO:0000313" key="2">
    <source>
        <dbReference type="Proteomes" id="UP000009145"/>
    </source>
</evidence>
<dbReference type="HOGENOM" id="CLU_2585634_0_0_6"/>
<organism evidence="1 2">
    <name type="scientific">Methylophaga frappieri (strain ATCC BAA-2434 / DSM 25690 / JAM7)</name>
    <dbReference type="NCBI Taxonomy" id="754477"/>
    <lineage>
        <taxon>Bacteria</taxon>
        <taxon>Pseudomonadati</taxon>
        <taxon>Pseudomonadota</taxon>
        <taxon>Gammaproteobacteria</taxon>
        <taxon>Thiotrichales</taxon>
        <taxon>Piscirickettsiaceae</taxon>
        <taxon>Methylophaga</taxon>
    </lineage>
</organism>
<dbReference type="AlphaFoldDB" id="I1YJU6"/>
<dbReference type="EMBL" id="CP003380">
    <property type="protein sequence ID" value="AFJ03189.1"/>
    <property type="molecule type" value="Genomic_DNA"/>
</dbReference>
<dbReference type="STRING" id="754477.Q7C_2050"/>
<reference evidence="1 2" key="1">
    <citation type="journal article" date="2012" name="J. Bacteriol.">
        <title>Complete genome sequences of Methylophaga sp. strain JAM1 and Methylophaga sp. strain JAM7.</title>
        <authorList>
            <person name="Villeneuve C."/>
            <person name="Martineau C."/>
            <person name="Mauffrey F."/>
            <person name="Villemur R."/>
        </authorList>
    </citation>
    <scope>NUCLEOTIDE SEQUENCE [LARGE SCALE GENOMIC DNA]</scope>
    <source>
        <strain evidence="1 2">JAM7</strain>
    </source>
</reference>
<proteinExistence type="predicted"/>
<accession>I1YJU6</accession>